<evidence type="ECO:0000256" key="1">
    <source>
        <dbReference type="SAM" id="Phobius"/>
    </source>
</evidence>
<keyword evidence="1" id="KW-0812">Transmembrane</keyword>
<feature type="transmembrane region" description="Helical" evidence="1">
    <location>
        <begin position="12"/>
        <end position="36"/>
    </location>
</feature>
<organism evidence="2 3">
    <name type="scientific">Ramlibacter montanisoli</name>
    <dbReference type="NCBI Taxonomy" id="2732512"/>
    <lineage>
        <taxon>Bacteria</taxon>
        <taxon>Pseudomonadati</taxon>
        <taxon>Pseudomonadota</taxon>
        <taxon>Betaproteobacteria</taxon>
        <taxon>Burkholderiales</taxon>
        <taxon>Comamonadaceae</taxon>
        <taxon>Ramlibacter</taxon>
    </lineage>
</organism>
<sequence length="162" mass="17309">MAFPLEASSITHGIQLAVAPVFLLTAVSGMIAAVAGRLARIIDRARLVEDRARGSTDAAWLARSQRELQQLRVRGMLANGCIALLTSCGFLIGVTIIVLFLGEAGGIQISRWAVGSFLLGVVCFLAALLCFLAETVLATRLLDFRVHPPGEVRPLEARSARV</sequence>
<feature type="transmembrane region" description="Helical" evidence="1">
    <location>
        <begin position="76"/>
        <end position="101"/>
    </location>
</feature>
<name>A0A849KNH1_9BURK</name>
<feature type="transmembrane region" description="Helical" evidence="1">
    <location>
        <begin position="113"/>
        <end position="137"/>
    </location>
</feature>
<reference evidence="2 3" key="2">
    <citation type="submission" date="2020-06" db="EMBL/GenBank/DDBJ databases">
        <title>Ramlibacter rhizophilus sp. nov., isolated from rhizosphere soil of national flower Mugunghwa from South Korea.</title>
        <authorList>
            <person name="Zheng-Fei Y."/>
            <person name="Huan T."/>
        </authorList>
    </citation>
    <scope>NUCLEOTIDE SEQUENCE [LARGE SCALE GENOMIC DNA]</scope>
    <source>
        <strain evidence="2 3">B156</strain>
    </source>
</reference>
<comment type="caution">
    <text evidence="2">The sequence shown here is derived from an EMBL/GenBank/DDBJ whole genome shotgun (WGS) entry which is preliminary data.</text>
</comment>
<dbReference type="Pfam" id="PF11026">
    <property type="entry name" value="DUF2721"/>
    <property type="match status" value="1"/>
</dbReference>
<dbReference type="EMBL" id="JABFCS010000001">
    <property type="protein sequence ID" value="NNU43319.1"/>
    <property type="molecule type" value="Genomic_DNA"/>
</dbReference>
<dbReference type="InterPro" id="IPR021279">
    <property type="entry name" value="DUF2721"/>
</dbReference>
<evidence type="ECO:0000313" key="2">
    <source>
        <dbReference type="EMBL" id="NNU43319.1"/>
    </source>
</evidence>
<keyword evidence="1" id="KW-1133">Transmembrane helix</keyword>
<proteinExistence type="predicted"/>
<dbReference type="RefSeq" id="WP_171558405.1">
    <property type="nucleotide sequence ID" value="NZ_JABFCS010000001.1"/>
</dbReference>
<dbReference type="Proteomes" id="UP000552954">
    <property type="component" value="Unassembled WGS sequence"/>
</dbReference>
<keyword evidence="3" id="KW-1185">Reference proteome</keyword>
<protein>
    <submittedName>
        <fullName evidence="2">DUF2721 domain-containing protein</fullName>
    </submittedName>
</protein>
<dbReference type="AlphaFoldDB" id="A0A849KNH1"/>
<accession>A0A849KNH1</accession>
<keyword evidence="1" id="KW-0472">Membrane</keyword>
<reference evidence="2 3" key="1">
    <citation type="submission" date="2020-05" db="EMBL/GenBank/DDBJ databases">
        <authorList>
            <person name="Khan S.A."/>
            <person name="Jeon C.O."/>
            <person name="Chun B.H."/>
        </authorList>
    </citation>
    <scope>NUCLEOTIDE SEQUENCE [LARGE SCALE GENOMIC DNA]</scope>
    <source>
        <strain evidence="2 3">B156</strain>
    </source>
</reference>
<evidence type="ECO:0000313" key="3">
    <source>
        <dbReference type="Proteomes" id="UP000552954"/>
    </source>
</evidence>
<gene>
    <name evidence="2" type="ORF">HK415_09375</name>
</gene>